<dbReference type="InterPro" id="IPR000209">
    <property type="entry name" value="Peptidase_S8/S53_dom"/>
</dbReference>
<dbReference type="PRINTS" id="PR00723">
    <property type="entry name" value="SUBTILISIN"/>
</dbReference>
<sequence>MDLDYFVLNVKGLNRAPQPPPQPQHRRRSFESADDLFSGDIQGGVLGAPPPPEPASVTLEETRLSEKQAHEAARDADNLVAPVMPVTIIPSCSKADYGIKGDDDPVATALGAKQAWGLSAIGADTSTLTGQGVTVAVLDTGIDRSHPAFAGIELVSRNFTGGDENDASDVQGHGTHCAGTIFGRDVEGVRIGVARGIGKAVIGKVLDDNGRGTTARVLKALNWAGEQGAQVVSMSLGFDFPLMQEQLVGAGRPAKLATSMALKAYRENLNLFATLVAFLTQQGAGRPGMVIVAASGNESMRQVDPNFVIDTSLPAAASPAIISVGAFGRSGGLYSIAPFSNINPVLAAPGVDIVSARTGVGTTAQPRLTAMSGTSMACPHVAGVAALWWESVARQVGNANATMVNARIIASTVADGFTADVGYIDRGAGRVMAPR</sequence>
<evidence type="ECO:0000256" key="5">
    <source>
        <dbReference type="PROSITE-ProRule" id="PRU01240"/>
    </source>
</evidence>
<feature type="active site" description="Charge relay system" evidence="5">
    <location>
        <position position="139"/>
    </location>
</feature>
<keyword evidence="2 5" id="KW-0645">Protease</keyword>
<dbReference type="PROSITE" id="PS00138">
    <property type="entry name" value="SUBTILASE_SER"/>
    <property type="match status" value="1"/>
</dbReference>
<dbReference type="CDD" id="cd07480">
    <property type="entry name" value="Peptidases_S8_12"/>
    <property type="match status" value="1"/>
</dbReference>
<dbReference type="InterPro" id="IPR051048">
    <property type="entry name" value="Peptidase_S8/S53_subtilisin"/>
</dbReference>
<evidence type="ECO:0000313" key="9">
    <source>
        <dbReference type="EMBL" id="MDQ0512159.1"/>
    </source>
</evidence>
<dbReference type="Gene3D" id="3.40.50.200">
    <property type="entry name" value="Peptidase S8/S53 domain"/>
    <property type="match status" value="1"/>
</dbReference>
<keyword evidence="4 5" id="KW-0720">Serine protease</keyword>
<dbReference type="PROSITE" id="PS51892">
    <property type="entry name" value="SUBTILASE"/>
    <property type="match status" value="1"/>
</dbReference>
<dbReference type="PANTHER" id="PTHR43399:SF4">
    <property type="entry name" value="CELL WALL-ASSOCIATED PROTEASE"/>
    <property type="match status" value="1"/>
</dbReference>
<accession>A0ABU0LU04</accession>
<dbReference type="InterPro" id="IPR023827">
    <property type="entry name" value="Peptidase_S8_Asp-AS"/>
</dbReference>
<evidence type="ECO:0000256" key="1">
    <source>
        <dbReference type="ARBA" id="ARBA00011073"/>
    </source>
</evidence>
<evidence type="ECO:0000256" key="2">
    <source>
        <dbReference type="ARBA" id="ARBA00022670"/>
    </source>
</evidence>
<dbReference type="PROSITE" id="PS00136">
    <property type="entry name" value="SUBTILASE_ASP"/>
    <property type="match status" value="1"/>
</dbReference>
<dbReference type="EMBL" id="JAUSVR010000010">
    <property type="protein sequence ID" value="MDQ0512159.1"/>
    <property type="molecule type" value="Genomic_DNA"/>
</dbReference>
<keyword evidence="10" id="KW-1185">Reference proteome</keyword>
<proteinExistence type="inferred from homology"/>
<dbReference type="InterPro" id="IPR023828">
    <property type="entry name" value="Peptidase_S8_Ser-AS"/>
</dbReference>
<feature type="domain" description="Peptidase S8/S53" evidence="8">
    <location>
        <begin position="130"/>
        <end position="411"/>
    </location>
</feature>
<evidence type="ECO:0000256" key="7">
    <source>
        <dbReference type="SAM" id="MobiDB-lite"/>
    </source>
</evidence>
<feature type="active site" description="Charge relay system" evidence="5">
    <location>
        <position position="375"/>
    </location>
</feature>
<comment type="similarity">
    <text evidence="1 5 6">Belongs to the peptidase S8 family.</text>
</comment>
<organism evidence="9 10">
    <name type="scientific">Ancylobacter amanitiformis</name>
    <dbReference type="NCBI Taxonomy" id="217069"/>
    <lineage>
        <taxon>Bacteria</taxon>
        <taxon>Pseudomonadati</taxon>
        <taxon>Pseudomonadota</taxon>
        <taxon>Alphaproteobacteria</taxon>
        <taxon>Hyphomicrobiales</taxon>
        <taxon>Xanthobacteraceae</taxon>
        <taxon>Ancylobacter</taxon>
    </lineage>
</organism>
<evidence type="ECO:0000256" key="6">
    <source>
        <dbReference type="RuleBase" id="RU003355"/>
    </source>
</evidence>
<evidence type="ECO:0000256" key="4">
    <source>
        <dbReference type="ARBA" id="ARBA00022825"/>
    </source>
</evidence>
<dbReference type="Proteomes" id="UP001235094">
    <property type="component" value="Unassembled WGS sequence"/>
</dbReference>
<feature type="active site" description="Charge relay system" evidence="5">
    <location>
        <position position="173"/>
    </location>
</feature>
<dbReference type="GO" id="GO:0006508">
    <property type="term" value="P:proteolysis"/>
    <property type="evidence" value="ECO:0007669"/>
    <property type="project" value="UniProtKB-KW"/>
</dbReference>
<name>A0ABU0LU04_9HYPH</name>
<keyword evidence="3 5" id="KW-0378">Hydrolase</keyword>
<dbReference type="Pfam" id="PF00082">
    <property type="entry name" value="Peptidase_S8"/>
    <property type="match status" value="1"/>
</dbReference>
<dbReference type="InterPro" id="IPR036852">
    <property type="entry name" value="Peptidase_S8/S53_dom_sf"/>
</dbReference>
<protein>
    <submittedName>
        <fullName evidence="9">Subtilisin family serine protease</fullName>
    </submittedName>
</protein>
<dbReference type="PANTHER" id="PTHR43399">
    <property type="entry name" value="SUBTILISIN-RELATED"/>
    <property type="match status" value="1"/>
</dbReference>
<feature type="region of interest" description="Disordered" evidence="7">
    <location>
        <begin position="12"/>
        <end position="52"/>
    </location>
</feature>
<evidence type="ECO:0000313" key="10">
    <source>
        <dbReference type="Proteomes" id="UP001235094"/>
    </source>
</evidence>
<dbReference type="SUPFAM" id="SSF52743">
    <property type="entry name" value="Subtilisin-like"/>
    <property type="match status" value="1"/>
</dbReference>
<reference evidence="9 10" key="1">
    <citation type="submission" date="2023-07" db="EMBL/GenBank/DDBJ databases">
        <title>Genomic Encyclopedia of Type Strains, Phase IV (KMG-IV): sequencing the most valuable type-strain genomes for metagenomic binning, comparative biology and taxonomic classification.</title>
        <authorList>
            <person name="Goeker M."/>
        </authorList>
    </citation>
    <scope>NUCLEOTIDE SEQUENCE [LARGE SCALE GENOMIC DNA]</scope>
    <source>
        <strain evidence="9 10">DSM 15561</strain>
    </source>
</reference>
<dbReference type="GO" id="GO:0008233">
    <property type="term" value="F:peptidase activity"/>
    <property type="evidence" value="ECO:0007669"/>
    <property type="project" value="UniProtKB-KW"/>
</dbReference>
<dbReference type="RefSeq" id="WP_306890840.1">
    <property type="nucleotide sequence ID" value="NZ_JAUSVR010000010.1"/>
</dbReference>
<evidence type="ECO:0000259" key="8">
    <source>
        <dbReference type="Pfam" id="PF00082"/>
    </source>
</evidence>
<evidence type="ECO:0000256" key="3">
    <source>
        <dbReference type="ARBA" id="ARBA00022801"/>
    </source>
</evidence>
<gene>
    <name evidence="9" type="ORF">QOZ99_003061</name>
</gene>
<comment type="caution">
    <text evidence="9">The sequence shown here is derived from an EMBL/GenBank/DDBJ whole genome shotgun (WGS) entry which is preliminary data.</text>
</comment>
<dbReference type="InterPro" id="IPR015500">
    <property type="entry name" value="Peptidase_S8_subtilisin-rel"/>
</dbReference>